<dbReference type="Proteomes" id="UP000594961">
    <property type="component" value="Chromosome"/>
</dbReference>
<dbReference type="AlphaFoldDB" id="A0A7M1R143"/>
<proteinExistence type="predicted"/>
<dbReference type="RefSeq" id="WP_197553562.1">
    <property type="nucleotide sequence ID" value="NZ_CP063212.1"/>
</dbReference>
<evidence type="ECO:0000313" key="2">
    <source>
        <dbReference type="Proteomes" id="UP000594961"/>
    </source>
</evidence>
<reference evidence="1 2" key="1">
    <citation type="submission" date="2020-10" db="EMBL/GenBank/DDBJ databases">
        <title>Trueperella pecoris sp. nov. isolated from bovine and porcine specimens.</title>
        <authorList>
            <person name="Schoenecker L."/>
            <person name="Schnydrig P."/>
            <person name="Brodard I."/>
            <person name="Thomann A."/>
            <person name="Hemphill A."/>
            <person name="Rodriguez-Campos S."/>
            <person name="Perreten V."/>
            <person name="Jores J."/>
            <person name="Kittl S."/>
        </authorList>
    </citation>
    <scope>NUCLEOTIDE SEQUENCE [LARGE SCALE GENOMIC DNA]</scope>
    <source>
        <strain evidence="1 2">19OD0592</strain>
    </source>
</reference>
<organism evidence="1 2">
    <name type="scientific">Trueperella pecoris</name>
    <dbReference type="NCBI Taxonomy" id="2733571"/>
    <lineage>
        <taxon>Bacteria</taxon>
        <taxon>Bacillati</taxon>
        <taxon>Actinomycetota</taxon>
        <taxon>Actinomycetes</taxon>
        <taxon>Actinomycetales</taxon>
        <taxon>Actinomycetaceae</taxon>
        <taxon>Trueperella</taxon>
    </lineage>
</organism>
<accession>A0A7M1R143</accession>
<evidence type="ECO:0000313" key="1">
    <source>
        <dbReference type="EMBL" id="QOR47863.1"/>
    </source>
</evidence>
<name>A0A7M1R143_9ACTO</name>
<dbReference type="EMBL" id="CP063212">
    <property type="protein sequence ID" value="QOR47863.1"/>
    <property type="molecule type" value="Genomic_DNA"/>
</dbReference>
<protein>
    <submittedName>
        <fullName evidence="1">Uncharacterized protein</fullName>
    </submittedName>
</protein>
<sequence>MNNLFGNHVDPKEATCQLVTQDIASCALVRDPFFVHDGEMGSVTDIPVDVV</sequence>
<gene>
    <name evidence="1" type="ORF">INS90_00670</name>
</gene>